<protein>
    <submittedName>
        <fullName evidence="1">Uncharacterized protein</fullName>
    </submittedName>
</protein>
<evidence type="ECO:0000313" key="2">
    <source>
        <dbReference type="Proteomes" id="UP000245469"/>
    </source>
</evidence>
<name>A0A315ZRX3_9ACTN</name>
<comment type="caution">
    <text evidence="1">The sequence shown here is derived from an EMBL/GenBank/DDBJ whole genome shotgun (WGS) entry which is preliminary data.</text>
</comment>
<accession>A0A315ZRX3</accession>
<dbReference type="Proteomes" id="UP000245469">
    <property type="component" value="Unassembled WGS sequence"/>
</dbReference>
<keyword evidence="2" id="KW-1185">Reference proteome</keyword>
<proteinExistence type="predicted"/>
<sequence>MGRQAGLSRLAAEALERLPVWLPAAGGRLP</sequence>
<dbReference type="AlphaFoldDB" id="A0A315ZRX3"/>
<reference evidence="1 2" key="1">
    <citation type="submission" date="2018-03" db="EMBL/GenBank/DDBJ databases">
        <title>Genomic Encyclopedia of Archaeal and Bacterial Type Strains, Phase II (KMG-II): from individual species to whole genera.</title>
        <authorList>
            <person name="Goeker M."/>
        </authorList>
    </citation>
    <scope>NUCLEOTIDE SEQUENCE [LARGE SCALE GENOMIC DNA]</scope>
    <source>
        <strain evidence="1 2">DSM 44889</strain>
    </source>
</reference>
<dbReference type="EMBL" id="QGDQ01000036">
    <property type="protein sequence ID" value="PWJ47628.1"/>
    <property type="molecule type" value="Genomic_DNA"/>
</dbReference>
<gene>
    <name evidence="1" type="ORF">BXY45_13660</name>
</gene>
<organism evidence="1 2">
    <name type="scientific">Quadrisphaera granulorum</name>
    <dbReference type="NCBI Taxonomy" id="317664"/>
    <lineage>
        <taxon>Bacteria</taxon>
        <taxon>Bacillati</taxon>
        <taxon>Actinomycetota</taxon>
        <taxon>Actinomycetes</taxon>
        <taxon>Kineosporiales</taxon>
        <taxon>Kineosporiaceae</taxon>
        <taxon>Quadrisphaera</taxon>
    </lineage>
</organism>
<evidence type="ECO:0000313" key="1">
    <source>
        <dbReference type="EMBL" id="PWJ47628.1"/>
    </source>
</evidence>